<comment type="caution">
    <text evidence="5">The sequence shown here is derived from an EMBL/GenBank/DDBJ whole genome shotgun (WGS) entry which is preliminary data.</text>
</comment>
<evidence type="ECO:0000256" key="1">
    <source>
        <dbReference type="ARBA" id="ARBA00010638"/>
    </source>
</evidence>
<keyword evidence="5" id="KW-0436">Ligase</keyword>
<keyword evidence="3 4" id="KW-0067">ATP-binding</keyword>
<dbReference type="InterPro" id="IPR024185">
    <property type="entry name" value="FTHF_cligase-like_sf"/>
</dbReference>
<keyword evidence="6" id="KW-1185">Reference proteome</keyword>
<evidence type="ECO:0000256" key="2">
    <source>
        <dbReference type="ARBA" id="ARBA00022741"/>
    </source>
</evidence>
<sequence length="188" mass="21700">MDKKGYRELIKQKRSTLDIIMKEEFDRNIRSMLLQTEEYKSCIDLFIYISIGGEVDTHEIINKSLELGKKVFVPKVNKNTKEMNAVQINSIKDLVEVPPFNILEPKEISKVVPEDSIDLIIMPGLAFSKSGDRLGYGGGYYDKFLKHNRKAPRIALAYEFQIFDSIPIEVYDEKVTHIISERSIRTII</sequence>
<name>A0ABS1ESU4_9CLOT</name>
<evidence type="ECO:0000256" key="3">
    <source>
        <dbReference type="ARBA" id="ARBA00022840"/>
    </source>
</evidence>
<accession>A0ABS1ESU4</accession>
<protein>
    <recommendedName>
        <fullName evidence="4">5-formyltetrahydrofolate cyclo-ligase</fullName>
        <ecNumber evidence="4">6.3.3.2</ecNumber>
    </recommendedName>
</protein>
<dbReference type="InterPro" id="IPR037171">
    <property type="entry name" value="NagB/RpiA_transferase-like"/>
</dbReference>
<evidence type="ECO:0000313" key="5">
    <source>
        <dbReference type="EMBL" id="MBK1812441.1"/>
    </source>
</evidence>
<evidence type="ECO:0000256" key="4">
    <source>
        <dbReference type="RuleBase" id="RU361279"/>
    </source>
</evidence>
<keyword evidence="4" id="KW-0460">Magnesium</keyword>
<dbReference type="Pfam" id="PF01812">
    <property type="entry name" value="5-FTHF_cyc-lig"/>
    <property type="match status" value="1"/>
</dbReference>
<dbReference type="RefSeq" id="WP_200271678.1">
    <property type="nucleotide sequence ID" value="NZ_JAENHN010000048.1"/>
</dbReference>
<dbReference type="NCBIfam" id="TIGR02727">
    <property type="entry name" value="MTHFS_bact"/>
    <property type="match status" value="1"/>
</dbReference>
<evidence type="ECO:0000313" key="6">
    <source>
        <dbReference type="Proteomes" id="UP000596739"/>
    </source>
</evidence>
<dbReference type="InterPro" id="IPR002698">
    <property type="entry name" value="FTHF_cligase"/>
</dbReference>
<dbReference type="EMBL" id="JAENHN010000048">
    <property type="protein sequence ID" value="MBK1812441.1"/>
    <property type="molecule type" value="Genomic_DNA"/>
</dbReference>
<dbReference type="Gene3D" id="3.40.50.10420">
    <property type="entry name" value="NagB/RpiA/CoA transferase-like"/>
    <property type="match status" value="1"/>
</dbReference>
<comment type="cofactor">
    <cofactor evidence="4">
        <name>Mg(2+)</name>
        <dbReference type="ChEBI" id="CHEBI:18420"/>
    </cofactor>
</comment>
<comment type="similarity">
    <text evidence="1 4">Belongs to the 5-formyltetrahydrofolate cyclo-ligase family.</text>
</comment>
<reference evidence="6" key="1">
    <citation type="submission" date="2021-01" db="EMBL/GenBank/DDBJ databases">
        <title>Genome public.</title>
        <authorList>
            <person name="Liu C."/>
            <person name="Sun Q."/>
        </authorList>
    </citation>
    <scope>NUCLEOTIDE SEQUENCE [LARGE SCALE GENOMIC DNA]</scope>
    <source>
        <strain evidence="6">YIM B02505</strain>
    </source>
</reference>
<dbReference type="PANTHER" id="PTHR23407">
    <property type="entry name" value="ATPASE INHIBITOR/5-FORMYLTETRAHYDROFOLATE CYCLO-LIGASE"/>
    <property type="match status" value="1"/>
</dbReference>
<dbReference type="Proteomes" id="UP000596739">
    <property type="component" value="Unassembled WGS sequence"/>
</dbReference>
<dbReference type="GO" id="GO:0030272">
    <property type="term" value="F:5-formyltetrahydrofolate cyclo-ligase activity"/>
    <property type="evidence" value="ECO:0007669"/>
    <property type="project" value="UniProtKB-EC"/>
</dbReference>
<dbReference type="EC" id="6.3.3.2" evidence="4"/>
<dbReference type="PANTHER" id="PTHR23407:SF1">
    <property type="entry name" value="5-FORMYLTETRAHYDROFOLATE CYCLO-LIGASE"/>
    <property type="match status" value="1"/>
</dbReference>
<keyword evidence="4" id="KW-0479">Metal-binding</keyword>
<organism evidence="5 6">
    <name type="scientific">Clostridium yunnanense</name>
    <dbReference type="NCBI Taxonomy" id="2800325"/>
    <lineage>
        <taxon>Bacteria</taxon>
        <taxon>Bacillati</taxon>
        <taxon>Bacillota</taxon>
        <taxon>Clostridia</taxon>
        <taxon>Eubacteriales</taxon>
        <taxon>Clostridiaceae</taxon>
        <taxon>Clostridium</taxon>
    </lineage>
</organism>
<dbReference type="SUPFAM" id="SSF100950">
    <property type="entry name" value="NagB/RpiA/CoA transferase-like"/>
    <property type="match status" value="1"/>
</dbReference>
<dbReference type="PIRSF" id="PIRSF006806">
    <property type="entry name" value="FTHF_cligase"/>
    <property type="match status" value="1"/>
</dbReference>
<comment type="catalytic activity">
    <reaction evidence="4">
        <text>(6S)-5-formyl-5,6,7,8-tetrahydrofolate + ATP = (6R)-5,10-methenyltetrahydrofolate + ADP + phosphate</text>
        <dbReference type="Rhea" id="RHEA:10488"/>
        <dbReference type="ChEBI" id="CHEBI:30616"/>
        <dbReference type="ChEBI" id="CHEBI:43474"/>
        <dbReference type="ChEBI" id="CHEBI:57455"/>
        <dbReference type="ChEBI" id="CHEBI:57457"/>
        <dbReference type="ChEBI" id="CHEBI:456216"/>
        <dbReference type="EC" id="6.3.3.2"/>
    </reaction>
</comment>
<gene>
    <name evidence="5" type="ORF">JHL18_17625</name>
</gene>
<keyword evidence="2 4" id="KW-0547">Nucleotide-binding</keyword>
<proteinExistence type="inferred from homology"/>